<comment type="caution">
    <text evidence="3">The sequence shown here is derived from an EMBL/GenBank/DDBJ whole genome shotgun (WGS) entry which is preliminary data.</text>
</comment>
<reference evidence="3 4" key="1">
    <citation type="submission" date="2015-12" db="EMBL/GenBank/DDBJ databases">
        <title>The genome of Folsomia candida.</title>
        <authorList>
            <person name="Faddeeva A."/>
            <person name="Derks M.F."/>
            <person name="Anvar Y."/>
            <person name="Smit S."/>
            <person name="Van Straalen N."/>
            <person name="Roelofs D."/>
        </authorList>
    </citation>
    <scope>NUCLEOTIDE SEQUENCE [LARGE SCALE GENOMIC DNA]</scope>
    <source>
        <strain evidence="3 4">VU population</strain>
        <tissue evidence="3">Whole body</tissue>
    </source>
</reference>
<proteinExistence type="predicted"/>
<evidence type="ECO:0000313" key="4">
    <source>
        <dbReference type="Proteomes" id="UP000198287"/>
    </source>
</evidence>
<sequence length="120" mass="13855">MKYLRTGVLFVTFFVLCSQTSVTVKKAPPAFESIGVVLEEASGDLKKKGDGRKLIEMKEDMEKRLREIWPLEEALWKRARQFKARTNSSSPSPRVSSPSSPRPRRVTKRRRFCVVRFPVQ</sequence>
<keyword evidence="2" id="KW-0732">Signal</keyword>
<evidence type="ECO:0000256" key="1">
    <source>
        <dbReference type="SAM" id="MobiDB-lite"/>
    </source>
</evidence>
<dbReference type="Proteomes" id="UP000198287">
    <property type="component" value="Unassembled WGS sequence"/>
</dbReference>
<feature type="chain" id="PRO_5012985586" evidence="2">
    <location>
        <begin position="20"/>
        <end position="120"/>
    </location>
</feature>
<feature type="region of interest" description="Disordered" evidence="1">
    <location>
        <begin position="82"/>
        <end position="109"/>
    </location>
</feature>
<evidence type="ECO:0000313" key="3">
    <source>
        <dbReference type="EMBL" id="OXA51633.1"/>
    </source>
</evidence>
<accession>A0A226E242</accession>
<keyword evidence="4" id="KW-1185">Reference proteome</keyword>
<dbReference type="EMBL" id="LNIX01000007">
    <property type="protein sequence ID" value="OXA51633.1"/>
    <property type="molecule type" value="Genomic_DNA"/>
</dbReference>
<feature type="compositionally biased region" description="Low complexity" evidence="1">
    <location>
        <begin position="88"/>
        <end position="99"/>
    </location>
</feature>
<dbReference type="AlphaFoldDB" id="A0A226E242"/>
<organism evidence="3 4">
    <name type="scientific">Folsomia candida</name>
    <name type="common">Springtail</name>
    <dbReference type="NCBI Taxonomy" id="158441"/>
    <lineage>
        <taxon>Eukaryota</taxon>
        <taxon>Metazoa</taxon>
        <taxon>Ecdysozoa</taxon>
        <taxon>Arthropoda</taxon>
        <taxon>Hexapoda</taxon>
        <taxon>Collembola</taxon>
        <taxon>Entomobryomorpha</taxon>
        <taxon>Isotomoidea</taxon>
        <taxon>Isotomidae</taxon>
        <taxon>Proisotominae</taxon>
        <taxon>Folsomia</taxon>
    </lineage>
</organism>
<feature type="signal peptide" evidence="2">
    <location>
        <begin position="1"/>
        <end position="19"/>
    </location>
</feature>
<protein>
    <submittedName>
        <fullName evidence="3">Heparanase</fullName>
    </submittedName>
</protein>
<gene>
    <name evidence="3" type="ORF">Fcan01_13537</name>
</gene>
<name>A0A226E242_FOLCA</name>
<evidence type="ECO:0000256" key="2">
    <source>
        <dbReference type="SAM" id="SignalP"/>
    </source>
</evidence>